<feature type="domain" description="Rhodopsin" evidence="8">
    <location>
        <begin position="57"/>
        <end position="292"/>
    </location>
</feature>
<evidence type="ECO:0000256" key="3">
    <source>
        <dbReference type="ARBA" id="ARBA00022989"/>
    </source>
</evidence>
<dbReference type="EMBL" id="KZ824279">
    <property type="protein sequence ID" value="RAL13350.1"/>
    <property type="molecule type" value="Genomic_DNA"/>
</dbReference>
<keyword evidence="2 7" id="KW-0812">Transmembrane</keyword>
<evidence type="ECO:0000256" key="4">
    <source>
        <dbReference type="ARBA" id="ARBA00023136"/>
    </source>
</evidence>
<feature type="transmembrane region" description="Helical" evidence="7">
    <location>
        <begin position="147"/>
        <end position="172"/>
    </location>
</feature>
<evidence type="ECO:0000256" key="2">
    <source>
        <dbReference type="ARBA" id="ARBA00022692"/>
    </source>
</evidence>
<dbReference type="OrthoDB" id="4682787at2759"/>
<name>A0A395HZX2_ASPHC</name>
<evidence type="ECO:0000256" key="1">
    <source>
        <dbReference type="ARBA" id="ARBA00004141"/>
    </source>
</evidence>
<comment type="subcellular location">
    <subcellularLocation>
        <location evidence="1">Membrane</location>
        <topology evidence="1">Multi-pass membrane protein</topology>
    </subcellularLocation>
</comment>
<feature type="transmembrane region" description="Helical" evidence="7">
    <location>
        <begin position="112"/>
        <end position="135"/>
    </location>
</feature>
<evidence type="ECO:0000256" key="6">
    <source>
        <dbReference type="SAM" id="MobiDB-lite"/>
    </source>
</evidence>
<dbReference type="RefSeq" id="XP_025552504.1">
    <property type="nucleotide sequence ID" value="XM_025696893.1"/>
</dbReference>
<dbReference type="Pfam" id="PF20684">
    <property type="entry name" value="Fung_rhodopsin"/>
    <property type="match status" value="1"/>
</dbReference>
<comment type="similarity">
    <text evidence="5">Belongs to the SAT4 family.</text>
</comment>
<feature type="transmembrane region" description="Helical" evidence="7">
    <location>
        <begin position="73"/>
        <end position="92"/>
    </location>
</feature>
<dbReference type="GeneID" id="37201182"/>
<feature type="compositionally biased region" description="Basic and acidic residues" evidence="6">
    <location>
        <begin position="365"/>
        <end position="375"/>
    </location>
</feature>
<feature type="transmembrane region" description="Helical" evidence="7">
    <location>
        <begin position="38"/>
        <end position="61"/>
    </location>
</feature>
<dbReference type="GO" id="GO:0016020">
    <property type="term" value="C:membrane"/>
    <property type="evidence" value="ECO:0007669"/>
    <property type="project" value="UniProtKB-SubCell"/>
</dbReference>
<dbReference type="Proteomes" id="UP000248961">
    <property type="component" value="Unassembled WGS sequence"/>
</dbReference>
<dbReference type="PANTHER" id="PTHR33048:SF47">
    <property type="entry name" value="INTEGRAL MEMBRANE PROTEIN-RELATED"/>
    <property type="match status" value="1"/>
</dbReference>
<proteinExistence type="inferred from homology"/>
<keyword evidence="10" id="KW-1185">Reference proteome</keyword>
<dbReference type="PANTHER" id="PTHR33048">
    <property type="entry name" value="PTH11-LIKE INTEGRAL MEMBRANE PROTEIN (AFU_ORTHOLOGUE AFUA_5G11245)"/>
    <property type="match status" value="1"/>
</dbReference>
<accession>A0A395HZX2</accession>
<evidence type="ECO:0000256" key="7">
    <source>
        <dbReference type="SAM" id="Phobius"/>
    </source>
</evidence>
<feature type="transmembrane region" description="Helical" evidence="7">
    <location>
        <begin position="263"/>
        <end position="284"/>
    </location>
</feature>
<evidence type="ECO:0000256" key="5">
    <source>
        <dbReference type="ARBA" id="ARBA00038359"/>
    </source>
</evidence>
<gene>
    <name evidence="9" type="ORF">BO97DRAFT_423558</name>
</gene>
<dbReference type="VEuPathDB" id="FungiDB:BO97DRAFT_423558"/>
<dbReference type="STRING" id="1450537.A0A395HZX2"/>
<protein>
    <recommendedName>
        <fullName evidence="8">Rhodopsin domain-containing protein</fullName>
    </recommendedName>
</protein>
<organism evidence="9 10">
    <name type="scientific">Aspergillus homomorphus (strain CBS 101889)</name>
    <dbReference type="NCBI Taxonomy" id="1450537"/>
    <lineage>
        <taxon>Eukaryota</taxon>
        <taxon>Fungi</taxon>
        <taxon>Dikarya</taxon>
        <taxon>Ascomycota</taxon>
        <taxon>Pezizomycotina</taxon>
        <taxon>Eurotiomycetes</taxon>
        <taxon>Eurotiomycetidae</taxon>
        <taxon>Eurotiales</taxon>
        <taxon>Aspergillaceae</taxon>
        <taxon>Aspergillus</taxon>
        <taxon>Aspergillus subgen. Circumdati</taxon>
    </lineage>
</organism>
<dbReference type="InterPro" id="IPR049326">
    <property type="entry name" value="Rhodopsin_dom_fungi"/>
</dbReference>
<reference evidence="9 10" key="1">
    <citation type="submission" date="2018-02" db="EMBL/GenBank/DDBJ databases">
        <title>The genomes of Aspergillus section Nigri reveals drivers in fungal speciation.</title>
        <authorList>
            <consortium name="DOE Joint Genome Institute"/>
            <person name="Vesth T.C."/>
            <person name="Nybo J."/>
            <person name="Theobald S."/>
            <person name="Brandl J."/>
            <person name="Frisvad J.C."/>
            <person name="Nielsen K.F."/>
            <person name="Lyhne E.K."/>
            <person name="Kogle M.E."/>
            <person name="Kuo A."/>
            <person name="Riley R."/>
            <person name="Clum A."/>
            <person name="Nolan M."/>
            <person name="Lipzen A."/>
            <person name="Salamov A."/>
            <person name="Henrissat B."/>
            <person name="Wiebenga A."/>
            <person name="De vries R.P."/>
            <person name="Grigoriev I.V."/>
            <person name="Mortensen U.H."/>
            <person name="Andersen M.R."/>
            <person name="Baker S.E."/>
        </authorList>
    </citation>
    <scope>NUCLEOTIDE SEQUENCE [LARGE SCALE GENOMIC DNA]</scope>
    <source>
        <strain evidence="9 10">CBS 101889</strain>
    </source>
</reference>
<evidence type="ECO:0000313" key="9">
    <source>
        <dbReference type="EMBL" id="RAL13350.1"/>
    </source>
</evidence>
<feature type="transmembrane region" description="Helical" evidence="7">
    <location>
        <begin position="192"/>
        <end position="213"/>
    </location>
</feature>
<dbReference type="AlphaFoldDB" id="A0A395HZX2"/>
<keyword evidence="3 7" id="KW-1133">Transmembrane helix</keyword>
<evidence type="ECO:0000259" key="8">
    <source>
        <dbReference type="Pfam" id="PF20684"/>
    </source>
</evidence>
<sequence>MASSSPSTGPAPAIPSGPAASLPPGIGLERSESGSLLIAGRAIVLVLSIVSTIFVAIRVYTKIFIVRRMRKSDYAMIFAWALVMGFMAPVWLYNDASPGVEYITLNDMLQALYYYIVGATISSICCFFVKLSILLQLVEIFARTRDWFYWTCYGLVAANFVFYTVGACLMLACRLTPGRWQSFLLTGQCMNARMMNVINSSINAASDLIILALPQFRIWRLQMPLRKKIGVSAIFLLGLFACACAILRLAYGIILLSETSNRVYWLAGVWVVPELTAGIIAGCLPSFAKYVRHILSTGRATQLGSSFRHLWTTATGRGHPSASKGVSAGTFVEVMGVAAVVAPKASKTPDPHPLTSWASEQSTVDGRDTDYYRGP</sequence>
<dbReference type="InterPro" id="IPR052337">
    <property type="entry name" value="SAT4-like"/>
</dbReference>
<keyword evidence="4 7" id="KW-0472">Membrane</keyword>
<feature type="region of interest" description="Disordered" evidence="6">
    <location>
        <begin position="345"/>
        <end position="375"/>
    </location>
</feature>
<feature type="transmembrane region" description="Helical" evidence="7">
    <location>
        <begin position="234"/>
        <end position="257"/>
    </location>
</feature>
<evidence type="ECO:0000313" key="10">
    <source>
        <dbReference type="Proteomes" id="UP000248961"/>
    </source>
</evidence>